<keyword evidence="4" id="KW-0614">Plasmid</keyword>
<dbReference type="Pfam" id="PF00437">
    <property type="entry name" value="T2SSE"/>
    <property type="match status" value="1"/>
</dbReference>
<geneLocation type="plasmid" evidence="4">
    <name>pFiD188</name>
</geneLocation>
<feature type="domain" description="Bacterial type II secretion system protein E" evidence="3">
    <location>
        <begin position="252"/>
        <end position="461"/>
    </location>
</feature>
<reference evidence="4" key="1">
    <citation type="journal article" date="2009" name="Proc. Natl. Acad. Sci. U.S.A.">
        <title>Identification of Rhodococcus fascians cytokinins and their modus operandi to reshape the plant.</title>
        <authorList>
            <person name="Pertry I."/>
            <person name="Vaclavikova K."/>
            <person name="Depuydt S."/>
            <person name="Galuszka P."/>
            <person name="Spichal L."/>
            <person name="Temmerman W."/>
            <person name="Stes E."/>
            <person name="Schmulling T."/>
            <person name="Kakimoto T."/>
            <person name="Van Montagu M.C."/>
            <person name="Strnad M."/>
            <person name="Holsters M."/>
            <person name="Tarkowski P."/>
            <person name="Vereecke D."/>
        </authorList>
    </citation>
    <scope>NUCLEOTIDE SEQUENCE</scope>
    <source>
        <strain evidence="4">D188</strain>
        <plasmid evidence="4">pFiD188</plasmid>
    </source>
</reference>
<dbReference type="InterPro" id="IPR001482">
    <property type="entry name" value="T2SS/T4SS_dom"/>
</dbReference>
<feature type="compositionally biased region" description="Basic and acidic residues" evidence="2">
    <location>
        <begin position="57"/>
        <end position="70"/>
    </location>
</feature>
<dbReference type="Gene3D" id="3.30.450.380">
    <property type="match status" value="1"/>
</dbReference>
<protein>
    <submittedName>
        <fullName evidence="4">Putative type II/IV-secretion NTPase</fullName>
    </submittedName>
</protein>
<dbReference type="SUPFAM" id="SSF52540">
    <property type="entry name" value="P-loop containing nucleoside triphosphate hydrolases"/>
    <property type="match status" value="1"/>
</dbReference>
<sequence>MTNNAPDFDYDERPALPDLPMFAADPIILDDGDNEITRYRSGQYGSSSAGLLAAAGKDGRHSHPEPERLETVPFTSPSPFPAERSDVARTNHQLVKQLTKEASEILSLRKTQRADQALNPELGVTAMTPDEERESGRQIVIDLVSKEVQSAIDTGHEQLSVQEEQTLVKAVFDTLFGLGPLQPLVDDPNVENILINGDSVIVMYPDGSLQARPPIADSDEELYDWLTNLAQRAPGGGRPFSQVNPNLRLNLPGDIRLSAMGYSVRHPSIAIRMHRHKDVTIDKMVEMGVMPQLLSEILSAAVIGGASIVISGPMGSGKTTNLRALANCLPLQTRIGTAETEYELFLDKLDGRRPYVVAAEAITGGGERNELTGALRGATTLSDILYQFVRMQLDRVIVGEVAGGEIIDMFKAMQMAKGSLSTTHAEHAAGAIDRLVTCALEAGVPVEYAYRQVAHHINLIIQLQTDYEFTDTGERRQVRFVSEVIHIEAGENAMPAVTKIYEGKPGGTGEYGTLPPALLRKLYAGGFSPNQIPINTITGGGL</sequence>
<dbReference type="InterPro" id="IPR027417">
    <property type="entry name" value="P-loop_NTPase"/>
</dbReference>
<evidence type="ECO:0000259" key="3">
    <source>
        <dbReference type="Pfam" id="PF00437"/>
    </source>
</evidence>
<evidence type="ECO:0000313" key="4">
    <source>
        <dbReference type="EMBL" id="AET25156.1"/>
    </source>
</evidence>
<feature type="region of interest" description="Disordered" evidence="2">
    <location>
        <begin position="53"/>
        <end position="82"/>
    </location>
</feature>
<proteinExistence type="inferred from homology"/>
<dbReference type="RefSeq" id="WP_015586074.1">
    <property type="nucleotide sequence ID" value="NC_021080.1"/>
</dbReference>
<reference evidence="4" key="2">
    <citation type="journal article" date="2010" name="Mol. Plant Microbe Interact.">
        <title>Rhodococcus fascians impacts plant development through the dynamic fas-mediated production of a cytokinin mix.</title>
        <authorList>
            <person name="Pertry I."/>
            <person name="Vaclavikova K."/>
            <person name="Gemrotova M."/>
            <person name="Spichal L."/>
            <person name="Galuszka P."/>
            <person name="Depuydt S."/>
            <person name="Temmerman W."/>
            <person name="Stes E."/>
            <person name="De Keyser A."/>
            <person name="Riefler M."/>
            <person name="Biondi S."/>
            <person name="Novak O."/>
            <person name="Schmulling T."/>
            <person name="Strnad M."/>
            <person name="Tarkowski P."/>
            <person name="Holsters M."/>
            <person name="Vereecke D."/>
        </authorList>
    </citation>
    <scope>NUCLEOTIDE SEQUENCE</scope>
    <source>
        <strain evidence="4">D188</strain>
        <plasmid evidence="4">pFiD188</plasmid>
    </source>
</reference>
<dbReference type="Gene3D" id="3.40.50.300">
    <property type="entry name" value="P-loop containing nucleotide triphosphate hydrolases"/>
    <property type="match status" value="1"/>
</dbReference>
<reference evidence="4" key="3">
    <citation type="journal article" date="2011" name="Annu. Rev. Phytopathol.">
        <title>A successful bacterial coup d'etat: how Rhodococcus fascians redirects plant development.</title>
        <authorList>
            <person name="Stes E."/>
            <person name="Vandeputte O.M."/>
            <person name="El Jaziri M."/>
            <person name="Holsters M."/>
            <person name="Vereecke D."/>
        </authorList>
    </citation>
    <scope>NUCLEOTIDE SEQUENCE</scope>
    <source>
        <strain evidence="4">D188</strain>
        <plasmid evidence="4">pFiD188</plasmid>
    </source>
</reference>
<dbReference type="GO" id="GO:0016887">
    <property type="term" value="F:ATP hydrolysis activity"/>
    <property type="evidence" value="ECO:0007669"/>
    <property type="project" value="InterPro"/>
</dbReference>
<dbReference type="EMBL" id="JN093097">
    <property type="protein sequence ID" value="AET25156.1"/>
    <property type="molecule type" value="Genomic_DNA"/>
</dbReference>
<dbReference type="PANTHER" id="PTHR30486">
    <property type="entry name" value="TWITCHING MOTILITY PROTEIN PILT"/>
    <property type="match status" value="1"/>
</dbReference>
<dbReference type="InterPro" id="IPR050921">
    <property type="entry name" value="T4SS_GSP_E_ATPase"/>
</dbReference>
<comment type="similarity">
    <text evidence="1">Belongs to the GSP E family.</text>
</comment>
<organism evidence="4">
    <name type="scientific">Rhodococcoides fascians D188</name>
    <dbReference type="NCBI Taxonomy" id="1051973"/>
    <lineage>
        <taxon>Bacteria</taxon>
        <taxon>Bacillati</taxon>
        <taxon>Actinomycetota</taxon>
        <taxon>Actinomycetes</taxon>
        <taxon>Mycobacteriales</taxon>
        <taxon>Nocardiaceae</taxon>
        <taxon>Rhodococcoides</taxon>
    </lineage>
</organism>
<evidence type="ECO:0000256" key="2">
    <source>
        <dbReference type="SAM" id="MobiDB-lite"/>
    </source>
</evidence>
<accession>G8JYN5</accession>
<reference evidence="4" key="4">
    <citation type="submission" date="2011-06" db="EMBL/GenBank/DDBJ databases">
        <authorList>
            <person name="Vereecke D.M."/>
        </authorList>
    </citation>
    <scope>NUCLEOTIDE SEQUENCE</scope>
    <source>
        <strain evidence="4">D188</strain>
        <plasmid evidence="4">pFiD188</plasmid>
    </source>
</reference>
<gene>
    <name evidence="4" type="ORF">pFi_020</name>
</gene>
<dbReference type="KEGG" id="rfa:A3L23_04884"/>
<dbReference type="CDD" id="cd01130">
    <property type="entry name" value="VirB11-like_ATPase"/>
    <property type="match status" value="1"/>
</dbReference>
<reference evidence="4" key="5">
    <citation type="journal article" date="2012" name="Mol. Plant Microbe Interact.">
        <title>pFiD188, the linear virulence plasmid of Rhodococcus fascians D188.</title>
        <authorList>
            <person name="Francis I."/>
            <person name="De Keyser A."/>
            <person name="De Backer P."/>
            <person name="Simon-Mateo C."/>
            <person name="Kalkus J."/>
            <person name="Pertry I."/>
            <person name="Ardiles-Diaz W."/>
            <person name="De Rycke R."/>
            <person name="Vandeputte O.M."/>
            <person name="El Jaziri M."/>
            <person name="Holsters M."/>
            <person name="Vereecke D."/>
        </authorList>
    </citation>
    <scope>NUCLEOTIDE SEQUENCE</scope>
    <source>
        <strain evidence="4">D188</strain>
        <plasmid evidence="4">pFiD188</plasmid>
    </source>
</reference>
<name>G8JYN5_RHOFA</name>
<dbReference type="PATRIC" id="fig|1051973.4.peg.4926"/>
<evidence type="ECO:0000256" key="1">
    <source>
        <dbReference type="ARBA" id="ARBA00006611"/>
    </source>
</evidence>
<dbReference type="PANTHER" id="PTHR30486:SF6">
    <property type="entry name" value="TYPE IV PILUS RETRACTATION ATPASE PILT"/>
    <property type="match status" value="1"/>
</dbReference>
<dbReference type="AlphaFoldDB" id="G8JYN5"/>